<keyword evidence="11" id="KW-0547">Nucleotide-binding</keyword>
<comment type="catalytic activity">
    <reaction evidence="22">
        <text>a very long-chain fatty acid + ATP + CoA = a very long-chain fatty acyl-CoA + AMP + diphosphate</text>
        <dbReference type="Rhea" id="RHEA:54536"/>
        <dbReference type="ChEBI" id="CHEBI:30616"/>
        <dbReference type="ChEBI" id="CHEBI:33019"/>
        <dbReference type="ChEBI" id="CHEBI:57287"/>
        <dbReference type="ChEBI" id="CHEBI:58950"/>
        <dbReference type="ChEBI" id="CHEBI:138261"/>
        <dbReference type="ChEBI" id="CHEBI:456215"/>
    </reaction>
    <physiologicalReaction direction="left-to-right" evidence="22">
        <dbReference type="Rhea" id="RHEA:54537"/>
    </physiologicalReaction>
</comment>
<evidence type="ECO:0000256" key="8">
    <source>
        <dbReference type="ARBA" id="ARBA00022475"/>
    </source>
</evidence>
<protein>
    <recommendedName>
        <fullName evidence="27">Trafficking protein particle complex subunit 5</fullName>
        <ecNumber evidence="21">6.2.1.3</ecNumber>
    </recommendedName>
    <alternativeName>
        <fullName evidence="23">Long-chain-fatty-acid--CoA ligase</fullName>
    </alternativeName>
    <alternativeName>
        <fullName evidence="28">Very long-chain fatty acid transport protein</fullName>
    </alternativeName>
    <alternativeName>
        <fullName evidence="29">Very-long-chain acyl-CoA synthetase</fullName>
    </alternativeName>
</protein>
<organism evidence="34 35">
    <name type="scientific">Glossina pallidipes</name>
    <name type="common">Tsetse fly</name>
    <dbReference type="NCBI Taxonomy" id="7398"/>
    <lineage>
        <taxon>Eukaryota</taxon>
        <taxon>Metazoa</taxon>
        <taxon>Ecdysozoa</taxon>
        <taxon>Arthropoda</taxon>
        <taxon>Hexapoda</taxon>
        <taxon>Insecta</taxon>
        <taxon>Pterygota</taxon>
        <taxon>Neoptera</taxon>
        <taxon>Endopterygota</taxon>
        <taxon>Diptera</taxon>
        <taxon>Brachycera</taxon>
        <taxon>Muscomorpha</taxon>
        <taxon>Hippoboscoidea</taxon>
        <taxon>Glossinidae</taxon>
        <taxon>Glossina</taxon>
    </lineage>
</organism>
<evidence type="ECO:0000256" key="1">
    <source>
        <dbReference type="ARBA" id="ARBA00002910"/>
    </source>
</evidence>
<dbReference type="CDD" id="cd14943">
    <property type="entry name" value="TRAPPC5_Trs31"/>
    <property type="match status" value="1"/>
</dbReference>
<evidence type="ECO:0000256" key="18">
    <source>
        <dbReference type="ARBA" id="ARBA00023055"/>
    </source>
</evidence>
<dbReference type="InterPro" id="IPR025110">
    <property type="entry name" value="AMP-bd_C"/>
</dbReference>
<evidence type="ECO:0000256" key="23">
    <source>
        <dbReference type="ARBA" id="ARBA00041297"/>
    </source>
</evidence>
<evidence type="ECO:0000259" key="32">
    <source>
        <dbReference type="Pfam" id="PF00501"/>
    </source>
</evidence>
<evidence type="ECO:0000256" key="31">
    <source>
        <dbReference type="SAM" id="SignalP"/>
    </source>
</evidence>
<dbReference type="SUPFAM" id="SSF56801">
    <property type="entry name" value="Acetyl-CoA synthetase-like"/>
    <property type="match status" value="1"/>
</dbReference>
<dbReference type="Gene3D" id="3.30.300.30">
    <property type="match status" value="1"/>
</dbReference>
<evidence type="ECO:0000256" key="17">
    <source>
        <dbReference type="ARBA" id="ARBA00023034"/>
    </source>
</evidence>
<dbReference type="GO" id="GO:0005794">
    <property type="term" value="C:Golgi apparatus"/>
    <property type="evidence" value="ECO:0007669"/>
    <property type="project" value="UniProtKB-SubCell"/>
</dbReference>
<keyword evidence="16 30" id="KW-1133">Transmembrane helix</keyword>
<dbReference type="InterPro" id="IPR042099">
    <property type="entry name" value="ANL_N_sf"/>
</dbReference>
<dbReference type="GO" id="GO:0005778">
    <property type="term" value="C:peroxisomal membrane"/>
    <property type="evidence" value="ECO:0007669"/>
    <property type="project" value="UniProtKB-SubCell"/>
</dbReference>
<feature type="domain" description="AMP-binding enzyme C-terminal" evidence="33">
    <location>
        <begin position="570"/>
        <end position="645"/>
    </location>
</feature>
<feature type="chain" id="PRO_5008403743" description="Trafficking protein particle complex subunit 5" evidence="31">
    <location>
        <begin position="25"/>
        <end position="890"/>
    </location>
</feature>
<evidence type="ECO:0000256" key="26">
    <source>
        <dbReference type="ARBA" id="ARBA00060276"/>
    </source>
</evidence>
<comment type="catalytic activity">
    <reaction evidence="25">
        <text>tetracosanoate + ATP + CoA = tetracosanoyl-CoA + AMP + diphosphate</text>
        <dbReference type="Rhea" id="RHEA:33639"/>
        <dbReference type="ChEBI" id="CHEBI:30616"/>
        <dbReference type="ChEBI" id="CHEBI:31014"/>
        <dbReference type="ChEBI" id="CHEBI:33019"/>
        <dbReference type="ChEBI" id="CHEBI:57287"/>
        <dbReference type="ChEBI" id="CHEBI:65052"/>
        <dbReference type="ChEBI" id="CHEBI:456215"/>
    </reaction>
    <physiologicalReaction direction="left-to-right" evidence="25">
        <dbReference type="Rhea" id="RHEA:33640"/>
    </physiologicalReaction>
</comment>
<evidence type="ECO:0000256" key="28">
    <source>
        <dbReference type="ARBA" id="ARBA00068795"/>
    </source>
</evidence>
<evidence type="ECO:0000256" key="9">
    <source>
        <dbReference type="ARBA" id="ARBA00022598"/>
    </source>
</evidence>
<keyword evidence="19 30" id="KW-0472">Membrane</keyword>
<dbReference type="Gene3D" id="3.40.50.12780">
    <property type="entry name" value="N-terminal domain of ligase-like"/>
    <property type="match status" value="1"/>
</dbReference>
<dbReference type="EnsemblMetazoa" id="GPAI041984-RA">
    <property type="protein sequence ID" value="GPAI041984-PA"/>
    <property type="gene ID" value="GPAI041984"/>
</dbReference>
<sequence length="890" mass="101322">MSRPKLKLKLIIVNLLKILFQSSSQNCGQTSTMSILLELNFKQKNATRLLTAIGGFSAYLLIKDSTKLSMALGAIMALMLRNPTIVYVFFITIPRDLIAAYRFLKLNIFLYYMEYKKWSMARIFQEKYRSMPNKCCFVMNERKLTFQEMEEFSNKVGTYFLGKGFRSGDCVALFMETRPEYVGLWLGLSKIGVITALINSNQRRETLKHSIEAAKAKAIIVGTELAPILKDVWQNEDLKWLSIFQFSDEEQRDNDNFDLMKEAVDLTADLKQQIPQNLQVYIEQCKPKDTLLYVYTSGTTGLPKAAVITNLRYLFIAAGTHYMVAVKPNDIVYNALPLYHTAGGIIGVGNALIFGCTVALRKKFSASNFWKDCIKYKATVAQYIGELCRYLLTTPRKPEDTLHNLRLMYGNGLRPQIWSQFTTRFNIPNIGELYGSTEGNSNLANVANQVGAVGFIPIVARTLYPVQVIRVDEESGEPIRNYNGLCERCAAGETGLLVGKVDPRRAVTSFHGYADQKASEKKLLRNVFKKGDVYFNSGDLIVVDILGYFYFKDRTGDTFRWRGENVSTQEVEAIITNVIGLQDCVVYGVEIPHIEGKAGMAAIEDPEHKVDLNHLSVGIRGSLPSYAQPLFIRLMAEIPRTGTFKMKKRELMLQSFNIHKISDPIYYLNKDGVYRPLSEEQYQLLLDVNKKDLQTNMEKLEVLKMSSMRPRTNILDRPLSKGKSEVSHAIVALLFSEVVQYCQSRVYTVPELQNRLHELGQDVGTRIIDLHFMRERSSKRETKLTQMLLFVKTTVWKNLFGKEAEKLEHANDDERTYYIIEKQPLVNTFISVPKDKGSLNCANFTAGIVEAVLTHCGFPCKVTAHWHKGTTYMVKFEDFVIARDKQLEDK</sequence>
<dbReference type="Pfam" id="PF13193">
    <property type="entry name" value="AMP-binding_C"/>
    <property type="match status" value="1"/>
</dbReference>
<dbReference type="InterPro" id="IPR007194">
    <property type="entry name" value="TRAPP_component"/>
</dbReference>
<comment type="function">
    <text evidence="1">May play a role in vesicular transport from endoplasmic reticulum to Golgi.</text>
</comment>
<dbReference type="Gene3D" id="3.30.1380.20">
    <property type="entry name" value="Trafficking protein particle complex subunit 3"/>
    <property type="match status" value="1"/>
</dbReference>
<dbReference type="GO" id="GO:0004467">
    <property type="term" value="F:long-chain fatty acid-CoA ligase activity"/>
    <property type="evidence" value="ECO:0007669"/>
    <property type="project" value="UniProtKB-EC"/>
</dbReference>
<keyword evidence="20" id="KW-0576">Peroxisome</keyword>
<evidence type="ECO:0000256" key="21">
    <source>
        <dbReference type="ARBA" id="ARBA00026121"/>
    </source>
</evidence>
<evidence type="ECO:0000313" key="35">
    <source>
        <dbReference type="Proteomes" id="UP000092445"/>
    </source>
</evidence>
<dbReference type="NCBIfam" id="NF006134">
    <property type="entry name" value="PRK08279.1"/>
    <property type="match status" value="1"/>
</dbReference>
<dbReference type="AlphaFoldDB" id="A0A1B0ADB9"/>
<evidence type="ECO:0000256" key="30">
    <source>
        <dbReference type="SAM" id="Phobius"/>
    </source>
</evidence>
<evidence type="ECO:0000256" key="24">
    <source>
        <dbReference type="ARBA" id="ARBA00046271"/>
    </source>
</evidence>
<evidence type="ECO:0000256" key="27">
    <source>
        <dbReference type="ARBA" id="ARBA00068379"/>
    </source>
</evidence>
<reference evidence="35" key="1">
    <citation type="submission" date="2014-03" db="EMBL/GenBank/DDBJ databases">
        <authorList>
            <person name="Aksoy S."/>
            <person name="Warren W."/>
            <person name="Wilson R.K."/>
        </authorList>
    </citation>
    <scope>NUCLEOTIDE SEQUENCE [LARGE SCALE GENOMIC DNA]</scope>
    <source>
        <strain evidence="35">IAEA</strain>
    </source>
</reference>
<accession>A0A1B0ADB9</accession>
<dbReference type="VEuPathDB" id="VectorBase:GPAI041984"/>
<keyword evidence="15" id="KW-0931">ER-Golgi transport</keyword>
<evidence type="ECO:0000256" key="22">
    <source>
        <dbReference type="ARBA" id="ARBA00036527"/>
    </source>
</evidence>
<name>A0A1B0ADB9_GLOPL</name>
<keyword evidence="17" id="KW-0333">Golgi apparatus</keyword>
<keyword evidence="8" id="KW-1003">Cell membrane</keyword>
<dbReference type="GO" id="GO:0005886">
    <property type="term" value="C:plasma membrane"/>
    <property type="evidence" value="ECO:0007669"/>
    <property type="project" value="UniProtKB-SubCell"/>
</dbReference>
<dbReference type="InterPro" id="IPR000873">
    <property type="entry name" value="AMP-dep_synth/lig_dom"/>
</dbReference>
<keyword evidence="13" id="KW-0443">Lipid metabolism</keyword>
<keyword evidence="18" id="KW-0445">Lipid transport</keyword>
<evidence type="ECO:0000256" key="25">
    <source>
        <dbReference type="ARBA" id="ARBA00048666"/>
    </source>
</evidence>
<evidence type="ECO:0000256" key="6">
    <source>
        <dbReference type="ARBA" id="ARBA00006432"/>
    </source>
</evidence>
<dbReference type="PROSITE" id="PS00455">
    <property type="entry name" value="AMP_BINDING"/>
    <property type="match status" value="1"/>
</dbReference>
<evidence type="ECO:0000256" key="5">
    <source>
        <dbReference type="ARBA" id="ARBA00006218"/>
    </source>
</evidence>
<dbReference type="PANTHER" id="PTHR43107:SF15">
    <property type="entry name" value="FATTY ACID TRANSPORT PROTEIN 3, ISOFORM A"/>
    <property type="match status" value="1"/>
</dbReference>
<dbReference type="FunFam" id="3.40.50.12780:FF:000019">
    <property type="entry name" value="Long-chain fatty acid transporter"/>
    <property type="match status" value="1"/>
</dbReference>
<evidence type="ECO:0000256" key="2">
    <source>
        <dbReference type="ARBA" id="ARBA00004222"/>
    </source>
</evidence>
<dbReference type="FunFam" id="3.30.300.30:FF:000002">
    <property type="entry name" value="Long-chain fatty acid transport protein 1"/>
    <property type="match status" value="1"/>
</dbReference>
<evidence type="ECO:0000259" key="33">
    <source>
        <dbReference type="Pfam" id="PF13193"/>
    </source>
</evidence>
<evidence type="ECO:0000256" key="3">
    <source>
        <dbReference type="ARBA" id="ARBA00004240"/>
    </source>
</evidence>
<evidence type="ECO:0000256" key="29">
    <source>
        <dbReference type="ARBA" id="ARBA00078285"/>
    </source>
</evidence>
<keyword evidence="10 30" id="KW-0812">Transmembrane</keyword>
<dbReference type="Pfam" id="PF00501">
    <property type="entry name" value="AMP-binding"/>
    <property type="match status" value="1"/>
</dbReference>
<feature type="signal peptide" evidence="31">
    <location>
        <begin position="1"/>
        <end position="24"/>
    </location>
</feature>
<keyword evidence="12" id="KW-0256">Endoplasmic reticulum</keyword>
<dbReference type="GO" id="GO:0005324">
    <property type="term" value="F:long-chain fatty acid transmembrane transporter activity"/>
    <property type="evidence" value="ECO:0007669"/>
    <property type="project" value="TreeGrafter"/>
</dbReference>
<proteinExistence type="inferred from homology"/>
<evidence type="ECO:0000256" key="20">
    <source>
        <dbReference type="ARBA" id="ARBA00023140"/>
    </source>
</evidence>
<dbReference type="InterPro" id="IPR016696">
    <property type="entry name" value="TRAPP-I_su5"/>
</dbReference>
<keyword evidence="7" id="KW-0813">Transport</keyword>
<evidence type="ECO:0000256" key="10">
    <source>
        <dbReference type="ARBA" id="ARBA00022692"/>
    </source>
</evidence>
<evidence type="ECO:0000256" key="16">
    <source>
        <dbReference type="ARBA" id="ARBA00022989"/>
    </source>
</evidence>
<dbReference type="GO" id="GO:0044539">
    <property type="term" value="P:long-chain fatty acid import into cell"/>
    <property type="evidence" value="ECO:0007669"/>
    <property type="project" value="TreeGrafter"/>
</dbReference>
<evidence type="ECO:0000256" key="7">
    <source>
        <dbReference type="ARBA" id="ARBA00022448"/>
    </source>
</evidence>
<evidence type="ECO:0000256" key="13">
    <source>
        <dbReference type="ARBA" id="ARBA00022832"/>
    </source>
</evidence>
<dbReference type="InterPro" id="IPR024096">
    <property type="entry name" value="NO_sig/Golgi_transp_ligand-bd"/>
</dbReference>
<dbReference type="GO" id="GO:0030008">
    <property type="term" value="C:TRAPP complex"/>
    <property type="evidence" value="ECO:0007669"/>
    <property type="project" value="InterPro"/>
</dbReference>
<dbReference type="STRING" id="7398.A0A1B0ADB9"/>
<dbReference type="SUPFAM" id="SSF111126">
    <property type="entry name" value="Ligand-binding domain in the NO signalling and Golgi transport"/>
    <property type="match status" value="1"/>
</dbReference>
<comment type="function">
    <text evidence="26">Acyl-CoA synthetase required for both the import of long chain fatty acids (LCFAs) (C14-C18) and the activation very long chain fatty acids (VLCFAs) (C20-C26) by esterification of the fatty acids into metabolically active CoA-thioesters for subsequent degradation or incorporation into phospholipids. The transport and fatty acyl-CoA synthetase activities are genetically separable and are thus independent activities. Esterifies VLCFAs in the peroxisome matrix. The VLCFAs are actively transported into peroxisomes by a PXA1-PXA2 heterodimeric transporter in the peroxisomal membrane.</text>
</comment>
<evidence type="ECO:0000256" key="15">
    <source>
        <dbReference type="ARBA" id="ARBA00022892"/>
    </source>
</evidence>
<evidence type="ECO:0000256" key="14">
    <source>
        <dbReference type="ARBA" id="ARBA00022840"/>
    </source>
</evidence>
<keyword evidence="14" id="KW-0067">ATP-binding</keyword>
<keyword evidence="31" id="KW-0732">Signal</keyword>
<evidence type="ECO:0000256" key="4">
    <source>
        <dbReference type="ARBA" id="ARBA00004651"/>
    </source>
</evidence>
<dbReference type="GO" id="GO:0048193">
    <property type="term" value="P:Golgi vesicle transport"/>
    <property type="evidence" value="ECO:0007669"/>
    <property type="project" value="InterPro"/>
</dbReference>
<dbReference type="GO" id="GO:0005789">
    <property type="term" value="C:endoplasmic reticulum membrane"/>
    <property type="evidence" value="ECO:0007669"/>
    <property type="project" value="TreeGrafter"/>
</dbReference>
<dbReference type="InterPro" id="IPR020845">
    <property type="entry name" value="AMP-binding_CS"/>
</dbReference>
<dbReference type="GO" id="GO:0005524">
    <property type="term" value="F:ATP binding"/>
    <property type="evidence" value="ECO:0007669"/>
    <property type="project" value="UniProtKB-KW"/>
</dbReference>
<dbReference type="PANTHER" id="PTHR43107">
    <property type="entry name" value="LONG-CHAIN FATTY ACID TRANSPORT PROTEIN"/>
    <property type="match status" value="1"/>
</dbReference>
<comment type="similarity">
    <text evidence="5">Belongs to the TRAPP small subunits family. BET3 subfamily.</text>
</comment>
<dbReference type="Pfam" id="PF04051">
    <property type="entry name" value="TRAPP"/>
    <property type="match status" value="1"/>
</dbReference>
<evidence type="ECO:0000313" key="34">
    <source>
        <dbReference type="EnsemblMetazoa" id="GPAI041984-PA"/>
    </source>
</evidence>
<evidence type="ECO:0000256" key="12">
    <source>
        <dbReference type="ARBA" id="ARBA00022824"/>
    </source>
</evidence>
<keyword evidence="13" id="KW-0276">Fatty acid metabolism</keyword>
<feature type="transmembrane region" description="Helical" evidence="30">
    <location>
        <begin position="68"/>
        <end position="90"/>
    </location>
</feature>
<dbReference type="EC" id="6.2.1.3" evidence="21"/>
<evidence type="ECO:0000256" key="11">
    <source>
        <dbReference type="ARBA" id="ARBA00022741"/>
    </source>
</evidence>
<comment type="subcellular location">
    <subcellularLocation>
        <location evidence="4">Cell membrane</location>
        <topology evidence="4">Multi-pass membrane protein</topology>
    </subcellularLocation>
    <subcellularLocation>
        <location evidence="3">Endoplasmic reticulum</location>
    </subcellularLocation>
    <subcellularLocation>
        <location evidence="2">Golgi apparatus</location>
        <location evidence="2">cis-Golgi network</location>
    </subcellularLocation>
    <subcellularLocation>
        <location evidence="24">Peroxisome membrane</location>
    </subcellularLocation>
</comment>
<feature type="domain" description="AMP-dependent synthetase/ligase" evidence="32">
    <location>
        <begin position="124"/>
        <end position="480"/>
    </location>
</feature>
<keyword evidence="35" id="KW-1185">Reference proteome</keyword>
<dbReference type="FunFam" id="3.30.1380.20:FF:000005">
    <property type="entry name" value="Trafficking protein particle complex subunit 5"/>
    <property type="match status" value="1"/>
</dbReference>
<evidence type="ECO:0000256" key="19">
    <source>
        <dbReference type="ARBA" id="ARBA00023136"/>
    </source>
</evidence>
<dbReference type="Proteomes" id="UP000092445">
    <property type="component" value="Unassembled WGS sequence"/>
</dbReference>
<keyword evidence="9" id="KW-0436">Ligase</keyword>
<comment type="similarity">
    <text evidence="6">Belongs to the ATP-dependent AMP-binding enzyme family.</text>
</comment>
<reference evidence="34" key="2">
    <citation type="submission" date="2020-05" db="UniProtKB">
        <authorList>
            <consortium name="EnsemblMetazoa"/>
        </authorList>
    </citation>
    <scope>IDENTIFICATION</scope>
    <source>
        <strain evidence="34">IAEA</strain>
    </source>
</reference>
<dbReference type="InterPro" id="IPR045851">
    <property type="entry name" value="AMP-bd_C_sf"/>
</dbReference>